<dbReference type="Gene3D" id="3.30.420.340">
    <property type="entry name" value="UvrC, RNAse H endonuclease domain"/>
    <property type="match status" value="1"/>
</dbReference>
<keyword evidence="6 7" id="KW-0742">SOS response</keyword>
<reference evidence="11 12" key="1">
    <citation type="submission" date="2019-10" db="EMBL/GenBank/DDBJ databases">
        <title>New species of Slilvanegrellaceae.</title>
        <authorList>
            <person name="Pitt A."/>
            <person name="Hahn M.W."/>
        </authorList>
    </citation>
    <scope>NUCLEOTIDE SEQUENCE [LARGE SCALE GENOMIC DNA]</scope>
    <source>
        <strain evidence="11 12">SP-Ram-0.45-NSY-1</strain>
    </source>
</reference>
<evidence type="ECO:0000256" key="4">
    <source>
        <dbReference type="ARBA" id="ARBA00022881"/>
    </source>
</evidence>
<keyword evidence="2 7" id="KW-0227">DNA damage</keyword>
<dbReference type="SMART" id="SM00465">
    <property type="entry name" value="GIYc"/>
    <property type="match status" value="1"/>
</dbReference>
<feature type="domain" description="UvrC family homology region profile" evidence="10">
    <location>
        <begin position="267"/>
        <end position="525"/>
    </location>
</feature>
<evidence type="ECO:0000259" key="8">
    <source>
        <dbReference type="PROSITE" id="PS50151"/>
    </source>
</evidence>
<dbReference type="Pfam" id="PF08459">
    <property type="entry name" value="UvrC_RNaseH_dom"/>
    <property type="match status" value="1"/>
</dbReference>
<dbReference type="FunFam" id="3.40.1440.10:FF:000001">
    <property type="entry name" value="UvrABC system protein C"/>
    <property type="match status" value="1"/>
</dbReference>
<comment type="similarity">
    <text evidence="7">Belongs to the UvrC family.</text>
</comment>
<sequence>MNLDTHQKRNTAARLKFLREKLSQVPQKPGVYLHKGYDGEILYVGKAKNLISRLKSYFTGLENHTPKTRALVAKIYDFEVIVTENEYESLLLENNLIKYNQPNYNILLRDDKTYPYIKIDINEKWPRVTIVRRRKKDGALYFGPFTISGQVQQLMNVINRFFPLVKCSSTVFKTVSRPCNYYDIKRCLAPCKLDVKKEEYHEHLNSVIAILNSKYKDISKKIKEEMLKAAEDMKFEKAALLRDQIKALESLTSNQSVTLDADIELDIFGSYWNEEIVTFYVTNIRDGKVVGGNSYLIRHLTEEPSEEGILDNKKVEQERIFTSFICQFYENKSVPESVLFENAINIISNSTYEMINSFLINKKQENLNIKKTLFYLKRDVYVKSIKHENKNLTNKIKDLIYHSNQNAENKFIEQNKMDENSNQMTMALQNFLKLDSIPSLIECYDISTFQGAETVASQVVFKNAKPFKSGYKKYIIKETVGKADDFASLREVIRRRFKDKEKVIYPDLLILDGGTPQVREVGWVLKSLGLGHLPFIGIAKSRGESNFTSSQIVNSFERLVVPKRNSDGDVLPEEEPETKILKQGSFEFKLVTQLRDEAHRFAITFHRQRRDKSSMKSVLLEIKGLGLKRRKKLIDIYPNLKDILQYPLIEVSEKTNIPLNIIQEIVKKIKDQNS</sequence>
<dbReference type="SUPFAM" id="SSF47781">
    <property type="entry name" value="RuvA domain 2-like"/>
    <property type="match status" value="1"/>
</dbReference>
<keyword evidence="4 7" id="KW-0267">Excision nuclease</keyword>
<protein>
    <recommendedName>
        <fullName evidence="7">UvrABC system protein C</fullName>
        <shortName evidence="7">Protein UvrC</shortName>
    </recommendedName>
    <alternativeName>
        <fullName evidence="7">Excinuclease ABC subunit C</fullName>
    </alternativeName>
</protein>
<dbReference type="Gene3D" id="4.10.860.10">
    <property type="entry name" value="UVR domain"/>
    <property type="match status" value="1"/>
</dbReference>
<dbReference type="InterPro" id="IPR035901">
    <property type="entry name" value="GIY-YIG_endonuc_sf"/>
</dbReference>
<dbReference type="GO" id="GO:0003677">
    <property type="term" value="F:DNA binding"/>
    <property type="evidence" value="ECO:0007669"/>
    <property type="project" value="UniProtKB-UniRule"/>
</dbReference>
<dbReference type="PROSITE" id="PS50151">
    <property type="entry name" value="UVR"/>
    <property type="match status" value="1"/>
</dbReference>
<dbReference type="PANTHER" id="PTHR30562:SF1">
    <property type="entry name" value="UVRABC SYSTEM PROTEIN C"/>
    <property type="match status" value="1"/>
</dbReference>
<dbReference type="CDD" id="cd10434">
    <property type="entry name" value="GIY-YIG_UvrC_Cho"/>
    <property type="match status" value="1"/>
</dbReference>
<evidence type="ECO:0000313" key="12">
    <source>
        <dbReference type="Proteomes" id="UP000437748"/>
    </source>
</evidence>
<dbReference type="Proteomes" id="UP000437748">
    <property type="component" value="Unassembled WGS sequence"/>
</dbReference>
<dbReference type="Pfam" id="PF01541">
    <property type="entry name" value="GIY-YIG"/>
    <property type="match status" value="1"/>
</dbReference>
<dbReference type="InterPro" id="IPR038476">
    <property type="entry name" value="UvrC_RNase_H_dom_sf"/>
</dbReference>
<dbReference type="HAMAP" id="MF_00203">
    <property type="entry name" value="UvrC"/>
    <property type="match status" value="1"/>
</dbReference>
<organism evidence="11 12">
    <name type="scientific">Silvanigrella paludirubra</name>
    <dbReference type="NCBI Taxonomy" id="2499159"/>
    <lineage>
        <taxon>Bacteria</taxon>
        <taxon>Pseudomonadati</taxon>
        <taxon>Bdellovibrionota</taxon>
        <taxon>Oligoflexia</taxon>
        <taxon>Silvanigrellales</taxon>
        <taxon>Silvanigrellaceae</taxon>
        <taxon>Silvanigrella</taxon>
    </lineage>
</organism>
<evidence type="ECO:0000256" key="3">
    <source>
        <dbReference type="ARBA" id="ARBA00022769"/>
    </source>
</evidence>
<dbReference type="GO" id="GO:0009381">
    <property type="term" value="F:excinuclease ABC activity"/>
    <property type="evidence" value="ECO:0007669"/>
    <property type="project" value="UniProtKB-UniRule"/>
</dbReference>
<evidence type="ECO:0000256" key="7">
    <source>
        <dbReference type="HAMAP-Rule" id="MF_00203"/>
    </source>
</evidence>
<dbReference type="Pfam" id="PF02151">
    <property type="entry name" value="UVR"/>
    <property type="match status" value="1"/>
</dbReference>
<dbReference type="RefSeq" id="WP_153420694.1">
    <property type="nucleotide sequence ID" value="NZ_WFLM01000004.1"/>
</dbReference>
<dbReference type="SUPFAM" id="SSF82771">
    <property type="entry name" value="GIY-YIG endonuclease"/>
    <property type="match status" value="1"/>
</dbReference>
<keyword evidence="1 7" id="KW-0963">Cytoplasm</keyword>
<dbReference type="Gene3D" id="3.40.1440.10">
    <property type="entry name" value="GIY-YIG endonuclease"/>
    <property type="match status" value="1"/>
</dbReference>
<dbReference type="GO" id="GO:0009380">
    <property type="term" value="C:excinuclease repair complex"/>
    <property type="evidence" value="ECO:0007669"/>
    <property type="project" value="InterPro"/>
</dbReference>
<evidence type="ECO:0000259" key="10">
    <source>
        <dbReference type="PROSITE" id="PS50165"/>
    </source>
</evidence>
<evidence type="ECO:0000256" key="1">
    <source>
        <dbReference type="ARBA" id="ARBA00022490"/>
    </source>
</evidence>
<proteinExistence type="inferred from homology"/>
<dbReference type="NCBIfam" id="TIGR00194">
    <property type="entry name" value="uvrC"/>
    <property type="match status" value="1"/>
</dbReference>
<dbReference type="EMBL" id="WFLM01000004">
    <property type="protein sequence ID" value="KAB8037619.1"/>
    <property type="molecule type" value="Genomic_DNA"/>
</dbReference>
<keyword evidence="5 7" id="KW-0234">DNA repair</keyword>
<keyword evidence="3 7" id="KW-0228">DNA excision</keyword>
<evidence type="ECO:0000313" key="11">
    <source>
        <dbReference type="EMBL" id="KAB8037619.1"/>
    </source>
</evidence>
<evidence type="ECO:0000256" key="2">
    <source>
        <dbReference type="ARBA" id="ARBA00022763"/>
    </source>
</evidence>
<gene>
    <name evidence="7 11" type="primary">uvrC</name>
    <name evidence="11" type="ORF">GCL60_10620</name>
</gene>
<name>A0A6N6VPW4_9BACT</name>
<dbReference type="OrthoDB" id="5287605at2"/>
<dbReference type="InterPro" id="IPR004791">
    <property type="entry name" value="UvrC"/>
</dbReference>
<dbReference type="InterPro" id="IPR047296">
    <property type="entry name" value="GIY-YIG_UvrC_Cho"/>
</dbReference>
<dbReference type="Pfam" id="PF22920">
    <property type="entry name" value="UvrC_RNaseH"/>
    <property type="match status" value="1"/>
</dbReference>
<dbReference type="GO" id="GO:0009432">
    <property type="term" value="P:SOS response"/>
    <property type="evidence" value="ECO:0007669"/>
    <property type="project" value="UniProtKB-UniRule"/>
</dbReference>
<dbReference type="PROSITE" id="PS50164">
    <property type="entry name" value="GIY_YIG"/>
    <property type="match status" value="1"/>
</dbReference>
<comment type="caution">
    <text evidence="11">The sequence shown here is derived from an EMBL/GenBank/DDBJ whole genome shotgun (WGS) entry which is preliminary data.</text>
</comment>
<comment type="subcellular location">
    <subcellularLocation>
        <location evidence="7">Cytoplasm</location>
    </subcellularLocation>
</comment>
<dbReference type="InterPro" id="IPR036876">
    <property type="entry name" value="UVR_dom_sf"/>
</dbReference>
<comment type="subunit">
    <text evidence="7">Interacts with UvrB in an incision complex.</text>
</comment>
<dbReference type="InterPro" id="IPR010994">
    <property type="entry name" value="RuvA_2-like"/>
</dbReference>
<dbReference type="SUPFAM" id="SSF46600">
    <property type="entry name" value="C-terminal UvrC-binding domain of UvrB"/>
    <property type="match status" value="1"/>
</dbReference>
<dbReference type="AlphaFoldDB" id="A0A6N6VPW4"/>
<keyword evidence="12" id="KW-1185">Reference proteome</keyword>
<dbReference type="Gene3D" id="1.10.150.20">
    <property type="entry name" value="5' to 3' exonuclease, C-terminal subdomain"/>
    <property type="match status" value="1"/>
</dbReference>
<accession>A0A6N6VPW4</accession>
<dbReference type="InterPro" id="IPR050066">
    <property type="entry name" value="UvrABC_protein_C"/>
</dbReference>
<dbReference type="GO" id="GO:0006289">
    <property type="term" value="P:nucleotide-excision repair"/>
    <property type="evidence" value="ECO:0007669"/>
    <property type="project" value="UniProtKB-UniRule"/>
</dbReference>
<evidence type="ECO:0000259" key="9">
    <source>
        <dbReference type="PROSITE" id="PS50164"/>
    </source>
</evidence>
<dbReference type="InterPro" id="IPR000305">
    <property type="entry name" value="GIY-YIG_endonuc"/>
</dbReference>
<evidence type="ECO:0000256" key="6">
    <source>
        <dbReference type="ARBA" id="ARBA00023236"/>
    </source>
</evidence>
<dbReference type="PROSITE" id="PS50165">
    <property type="entry name" value="UVRC"/>
    <property type="match status" value="1"/>
</dbReference>
<dbReference type="InterPro" id="IPR001943">
    <property type="entry name" value="UVR_dom"/>
</dbReference>
<feature type="domain" description="UVR" evidence="8">
    <location>
        <begin position="216"/>
        <end position="251"/>
    </location>
</feature>
<evidence type="ECO:0000256" key="5">
    <source>
        <dbReference type="ARBA" id="ARBA00023204"/>
    </source>
</evidence>
<feature type="domain" description="GIY-YIG" evidence="9">
    <location>
        <begin position="27"/>
        <end position="106"/>
    </location>
</feature>
<comment type="function">
    <text evidence="7">The UvrABC repair system catalyzes the recognition and processing of DNA lesions. UvrC both incises the 5' and 3' sides of the lesion. The N-terminal half is responsible for the 3' incision and the C-terminal half is responsible for the 5' incision.</text>
</comment>
<dbReference type="PANTHER" id="PTHR30562">
    <property type="entry name" value="UVRC/OXIDOREDUCTASE"/>
    <property type="match status" value="1"/>
</dbReference>
<dbReference type="GO" id="GO:0005737">
    <property type="term" value="C:cytoplasm"/>
    <property type="evidence" value="ECO:0007669"/>
    <property type="project" value="UniProtKB-SubCell"/>
</dbReference>
<dbReference type="InterPro" id="IPR001162">
    <property type="entry name" value="UvrC_RNase_H_dom"/>
</dbReference>